<evidence type="ECO:0000256" key="2">
    <source>
        <dbReference type="SAM" id="Phobius"/>
    </source>
</evidence>
<dbReference type="Proteomes" id="UP000034805">
    <property type="component" value="Unassembled WGS sequence"/>
</dbReference>
<feature type="compositionally biased region" description="Basic and acidic residues" evidence="1">
    <location>
        <begin position="155"/>
        <end position="178"/>
    </location>
</feature>
<comment type="caution">
    <text evidence="3">The sequence shown here is derived from an EMBL/GenBank/DDBJ whole genome shotgun (WGS) entry which is preliminary data.</text>
</comment>
<keyword evidence="2" id="KW-0472">Membrane</keyword>
<keyword evidence="2" id="KW-0812">Transmembrane</keyword>
<protein>
    <recommendedName>
        <fullName evidence="5">Neural cell adhesion molecule 1-like</fullName>
    </recommendedName>
</protein>
<evidence type="ECO:0000256" key="1">
    <source>
        <dbReference type="SAM" id="MobiDB-lite"/>
    </source>
</evidence>
<feature type="compositionally biased region" description="Basic and acidic residues" evidence="1">
    <location>
        <begin position="106"/>
        <end position="138"/>
    </location>
</feature>
<keyword evidence="2" id="KW-1133">Transmembrane helix</keyword>
<feature type="region of interest" description="Disordered" evidence="1">
    <location>
        <begin position="104"/>
        <end position="197"/>
    </location>
</feature>
<dbReference type="AlphaFoldDB" id="A0A0P7VDD6"/>
<reference evidence="3 4" key="1">
    <citation type="submission" date="2015-08" db="EMBL/GenBank/DDBJ databases">
        <title>The genome of the Asian arowana (Scleropages formosus).</title>
        <authorList>
            <person name="Tan M.H."/>
            <person name="Gan H.M."/>
            <person name="Croft L.J."/>
            <person name="Austin C.M."/>
        </authorList>
    </citation>
    <scope>NUCLEOTIDE SEQUENCE [LARGE SCALE GENOMIC DNA]</scope>
    <source>
        <strain evidence="3">Aro1</strain>
    </source>
</reference>
<feature type="non-terminal residue" evidence="3">
    <location>
        <position position="1"/>
    </location>
</feature>
<organism evidence="3 4">
    <name type="scientific">Scleropages formosus</name>
    <name type="common">Asian bonytongue</name>
    <name type="synonym">Osteoglossum formosum</name>
    <dbReference type="NCBI Taxonomy" id="113540"/>
    <lineage>
        <taxon>Eukaryota</taxon>
        <taxon>Metazoa</taxon>
        <taxon>Chordata</taxon>
        <taxon>Craniata</taxon>
        <taxon>Vertebrata</taxon>
        <taxon>Euteleostomi</taxon>
        <taxon>Actinopterygii</taxon>
        <taxon>Neopterygii</taxon>
        <taxon>Teleostei</taxon>
        <taxon>Osteoglossocephala</taxon>
        <taxon>Osteoglossomorpha</taxon>
        <taxon>Osteoglossiformes</taxon>
        <taxon>Osteoglossidae</taxon>
        <taxon>Scleropages</taxon>
    </lineage>
</organism>
<evidence type="ECO:0008006" key="5">
    <source>
        <dbReference type="Google" id="ProtNLM"/>
    </source>
</evidence>
<name>A0A0P7VDD6_SCLFO</name>
<evidence type="ECO:0000313" key="4">
    <source>
        <dbReference type="Proteomes" id="UP000034805"/>
    </source>
</evidence>
<dbReference type="EMBL" id="JARO02000119">
    <property type="protein sequence ID" value="KPP79836.1"/>
    <property type="molecule type" value="Genomic_DNA"/>
</dbReference>
<gene>
    <name evidence="3" type="ORF">Z043_100556</name>
</gene>
<feature type="compositionally biased region" description="Polar residues" evidence="1">
    <location>
        <begin position="187"/>
        <end position="197"/>
    </location>
</feature>
<evidence type="ECO:0000313" key="3">
    <source>
        <dbReference type="EMBL" id="KPP79836.1"/>
    </source>
</evidence>
<feature type="compositionally biased region" description="Low complexity" evidence="1">
    <location>
        <begin position="145"/>
        <end position="154"/>
    </location>
</feature>
<feature type="transmembrane region" description="Helical" evidence="2">
    <location>
        <begin position="20"/>
        <end position="40"/>
    </location>
</feature>
<feature type="transmembrane region" description="Helical" evidence="2">
    <location>
        <begin position="60"/>
        <end position="84"/>
    </location>
</feature>
<proteinExistence type="predicted"/>
<accession>A0A0P7VDD6</accession>
<sequence>YFSMHGVMMRHHCSVHALSLLSITLVTIGLNAVFFIPTPFPAAVSVPEDPIDNSSGLGTGAIVGILIVVFVLLLVGVDITCYFLNKCGLLMCIAVNFCGKAGPGAKSKDLEEGKASFTKDESKEPIVEVRTEEERTPNHEAGGQTEPNETTPLTEPEKIVVADDKSKPEETEVKKTPSEVKTVPNEAAQTNGNESKA</sequence>